<evidence type="ECO:0000313" key="1">
    <source>
        <dbReference type="EMBL" id="OYN74196.1"/>
    </source>
</evidence>
<proteinExistence type="predicted"/>
<organism evidence="1 2">
    <name type="scientific">Mycolicibacterium sphagni</name>
    <dbReference type="NCBI Taxonomy" id="1786"/>
    <lineage>
        <taxon>Bacteria</taxon>
        <taxon>Bacillati</taxon>
        <taxon>Actinomycetota</taxon>
        <taxon>Actinomycetes</taxon>
        <taxon>Mycobacteriales</taxon>
        <taxon>Mycobacteriaceae</taxon>
        <taxon>Mycolicibacterium</taxon>
    </lineage>
</organism>
<protein>
    <submittedName>
        <fullName evidence="1">HNH endonuclease</fullName>
    </submittedName>
</protein>
<accession>A0A255D4S9</accession>
<dbReference type="GO" id="GO:0004519">
    <property type="term" value="F:endonuclease activity"/>
    <property type="evidence" value="ECO:0007669"/>
    <property type="project" value="UniProtKB-KW"/>
</dbReference>
<sequence>NHPPPNVAPWQGPIGERAQWKWYNPYEPKAPPDN</sequence>
<dbReference type="EMBL" id="NOZR01000055">
    <property type="protein sequence ID" value="OYN74196.1"/>
    <property type="molecule type" value="Genomic_DNA"/>
</dbReference>
<dbReference type="Proteomes" id="UP000216063">
    <property type="component" value="Unassembled WGS sequence"/>
</dbReference>
<keyword evidence="1" id="KW-0378">Hydrolase</keyword>
<keyword evidence="2" id="KW-1185">Reference proteome</keyword>
<reference evidence="1 2" key="1">
    <citation type="submission" date="2017-07" db="EMBL/GenBank/DDBJ databases">
        <title>The new phylogeny of genus Mycobacterium.</title>
        <authorList>
            <person name="Tortoli E."/>
            <person name="Trovato A."/>
            <person name="Cirillo D.M."/>
        </authorList>
    </citation>
    <scope>NUCLEOTIDE SEQUENCE [LARGE SCALE GENOMIC DNA]</scope>
    <source>
        <strain evidence="1 2">ATCC 33027</strain>
    </source>
</reference>
<keyword evidence="1" id="KW-0255">Endonuclease</keyword>
<keyword evidence="1" id="KW-0540">Nuclease</keyword>
<dbReference type="AlphaFoldDB" id="A0A255D4S9"/>
<comment type="caution">
    <text evidence="1">The sequence shown here is derived from an EMBL/GenBank/DDBJ whole genome shotgun (WGS) entry which is preliminary data.</text>
</comment>
<feature type="non-terminal residue" evidence="1">
    <location>
        <position position="1"/>
    </location>
</feature>
<evidence type="ECO:0000313" key="2">
    <source>
        <dbReference type="Proteomes" id="UP000216063"/>
    </source>
</evidence>
<name>A0A255D4S9_9MYCO</name>
<gene>
    <name evidence="1" type="ORF">CG716_29350</name>
</gene>